<sequence length="615" mass="71409">MSSLVERARFRVTDDWIVVDALNTKASVTSHTSLFLCRKTGRVFERQERPALEQSPQVDRIIFGIVGIMQLPDNEYLIYIKEREWIGNFLQHDIYKVAQMDWIPVKRVVENGAKRTTTTTTNTTSSMKNNYLVSLLSLALSETPFYYSPSFMLTRRLQTIYSSNIHQLVKPLCLTADKRFFWNYYLAKSLIENKLYSWVMPLIAGFVRCELFPLDSKVVRYILISRISCERAGPRYHCRGSDWEGKVANFVETEQIVTYYDHVFSFVQIRGSIPVMWKQTPNLKYKPKIKIYSSKTQPEFAALHSKTENVSPFTCLVRHFEQLKDCYGPQVAVSLIDQKGSEATLGDLYQSGTRENFPSNVVDYIAWDFHRYCKGMRFDRVYQLVQQLESSLESFGYFYKKLGDDSMTPQLQKGYVRTNCIDCLDRTNVLQSAIAEVILTKQLRQLEIISQEKSIKDFAVYAKFSNIWADHADAISEYYAGTGALKTDYTRTGKRSYRGIAVDGWRSMLRYWKNNFVDGYKQDAYNLLLGKVQMNADKTTTPSYWSQLSWKEKWIPLVCLMALLSCVWGVFWLRDVSWKYRVAHVVASLSIFWRGLSFIISHGEHYAVQPRLSTS</sequence>
<dbReference type="PANTHER" id="PTHR45662:SF2">
    <property type="entry name" value="PHOSPHATIDYLINOSITOL-3-PHOSPHATASE SAC1"/>
    <property type="match status" value="1"/>
</dbReference>
<comment type="caution">
    <text evidence="3">The sequence shown here is derived from an EMBL/GenBank/DDBJ whole genome shotgun (WGS) entry which is preliminary data.</text>
</comment>
<dbReference type="InterPro" id="IPR002013">
    <property type="entry name" value="SAC_dom"/>
</dbReference>
<dbReference type="PANTHER" id="PTHR45662">
    <property type="entry name" value="PHOSPHATIDYLINOSITIDE PHOSPHATASE SAC1"/>
    <property type="match status" value="1"/>
</dbReference>
<organism evidence="3 4">
    <name type="scientific">Galdieria yellowstonensis</name>
    <dbReference type="NCBI Taxonomy" id="3028027"/>
    <lineage>
        <taxon>Eukaryota</taxon>
        <taxon>Rhodophyta</taxon>
        <taxon>Bangiophyceae</taxon>
        <taxon>Galdieriales</taxon>
        <taxon>Galdieriaceae</taxon>
        <taxon>Galdieria</taxon>
    </lineage>
</organism>
<protein>
    <recommendedName>
        <fullName evidence="2">SAC domain-containing protein</fullName>
    </recommendedName>
</protein>
<gene>
    <name evidence="3" type="ORF">GAYE_SCF06G2743</name>
</gene>
<dbReference type="GO" id="GO:0043812">
    <property type="term" value="F:phosphatidylinositol-4-phosphate phosphatase activity"/>
    <property type="evidence" value="ECO:0007669"/>
    <property type="project" value="TreeGrafter"/>
</dbReference>
<evidence type="ECO:0000313" key="3">
    <source>
        <dbReference type="EMBL" id="KAK4524841.1"/>
    </source>
</evidence>
<proteinExistence type="predicted"/>
<dbReference type="AlphaFoldDB" id="A0AAV9IC61"/>
<evidence type="ECO:0000259" key="2">
    <source>
        <dbReference type="PROSITE" id="PS50275"/>
    </source>
</evidence>
<reference evidence="3 4" key="1">
    <citation type="submission" date="2022-07" db="EMBL/GenBank/DDBJ databases">
        <title>Genome-wide signatures of adaptation to extreme environments.</title>
        <authorList>
            <person name="Cho C.H."/>
            <person name="Yoon H.S."/>
        </authorList>
    </citation>
    <scope>NUCLEOTIDE SEQUENCE [LARGE SCALE GENOMIC DNA]</scope>
    <source>
        <strain evidence="3 4">108.79 E11</strain>
    </source>
</reference>
<feature type="transmembrane region" description="Helical" evidence="1">
    <location>
        <begin position="554"/>
        <end position="573"/>
    </location>
</feature>
<evidence type="ECO:0000313" key="4">
    <source>
        <dbReference type="Proteomes" id="UP001300502"/>
    </source>
</evidence>
<keyword evidence="1" id="KW-1133">Transmembrane helix</keyword>
<accession>A0AAV9IC61</accession>
<evidence type="ECO:0000256" key="1">
    <source>
        <dbReference type="SAM" id="Phobius"/>
    </source>
</evidence>
<keyword evidence="4" id="KW-1185">Reference proteome</keyword>
<dbReference type="PROSITE" id="PS50275">
    <property type="entry name" value="SAC"/>
    <property type="match status" value="1"/>
</dbReference>
<dbReference type="GO" id="GO:0046856">
    <property type="term" value="P:phosphatidylinositol dephosphorylation"/>
    <property type="evidence" value="ECO:0007669"/>
    <property type="project" value="TreeGrafter"/>
</dbReference>
<dbReference type="Proteomes" id="UP001300502">
    <property type="component" value="Unassembled WGS sequence"/>
</dbReference>
<dbReference type="EMBL" id="JANCYU010000026">
    <property type="protein sequence ID" value="KAK4524841.1"/>
    <property type="molecule type" value="Genomic_DNA"/>
</dbReference>
<keyword evidence="1" id="KW-0472">Membrane</keyword>
<dbReference type="Pfam" id="PF02383">
    <property type="entry name" value="Syja_N"/>
    <property type="match status" value="1"/>
</dbReference>
<feature type="domain" description="SAC" evidence="2">
    <location>
        <begin position="136"/>
        <end position="481"/>
    </location>
</feature>
<keyword evidence="1" id="KW-0812">Transmembrane</keyword>
<name>A0AAV9IC61_9RHOD</name>
<dbReference type="GO" id="GO:0005783">
    <property type="term" value="C:endoplasmic reticulum"/>
    <property type="evidence" value="ECO:0007669"/>
    <property type="project" value="TreeGrafter"/>
</dbReference>